<evidence type="ECO:0000313" key="10">
    <source>
        <dbReference type="Proteomes" id="UP000479563"/>
    </source>
</evidence>
<keyword evidence="6" id="KW-1185">Reference proteome</keyword>
<dbReference type="Proteomes" id="UP000479563">
    <property type="component" value="Unassembled WGS sequence"/>
</dbReference>
<dbReference type="EMBL" id="VSTG01000006">
    <property type="protein sequence ID" value="TYL58456.1"/>
    <property type="molecule type" value="Genomic_DNA"/>
</dbReference>
<evidence type="ECO:0000313" key="6">
    <source>
        <dbReference type="Proteomes" id="UP000049472"/>
    </source>
</evidence>
<dbReference type="Proteomes" id="UP000324327">
    <property type="component" value="Unassembled WGS sequence"/>
</dbReference>
<dbReference type="Proteomes" id="UP000095384">
    <property type="component" value="Unassembled WGS sequence"/>
</dbReference>
<dbReference type="GO" id="GO:0032259">
    <property type="term" value="P:methylation"/>
    <property type="evidence" value="ECO:0007669"/>
    <property type="project" value="UniProtKB-KW"/>
</dbReference>
<evidence type="ECO:0000313" key="5">
    <source>
        <dbReference type="EMBL" id="TYL60415.1"/>
    </source>
</evidence>
<dbReference type="NCBIfam" id="NF038110">
    <property type="entry name" value="Lys_methyl_FliB"/>
    <property type="match status" value="1"/>
</dbReference>
<dbReference type="Proteomes" id="UP000049472">
    <property type="component" value="Unassembled WGS sequence"/>
</dbReference>
<keyword evidence="1" id="KW-0969">Cilium</keyword>
<organism evidence="1 6">
    <name type="scientific">Agathobacter rectalis</name>
    <dbReference type="NCBI Taxonomy" id="39491"/>
    <lineage>
        <taxon>Bacteria</taxon>
        <taxon>Bacillati</taxon>
        <taxon>Bacillota</taxon>
        <taxon>Clostridia</taxon>
        <taxon>Lachnospirales</taxon>
        <taxon>Lachnospiraceae</taxon>
        <taxon>Agathobacter</taxon>
    </lineage>
</organism>
<evidence type="ECO:0000313" key="3">
    <source>
        <dbReference type="EMBL" id="MSC59304.1"/>
    </source>
</evidence>
<evidence type="ECO:0000313" key="9">
    <source>
        <dbReference type="Proteomes" id="UP000324327"/>
    </source>
</evidence>
<evidence type="ECO:0000313" key="4">
    <source>
        <dbReference type="EMBL" id="TYL58456.1"/>
    </source>
</evidence>
<sequence>MKNYQPDYYNNFKCIADKCSITCCQEWKIAVDDATNRKWKKLSPPDTLSAAPFSADKVSGKSDNLSSYTCHKDGSLVIKLDEKHRCPFLSKDKLCHLVMTYSDEVLSETCALFPREIHRFSTHEERTLMPCCPAVIDLWCEKPVTFPVISETRNNLSTAFLIRDNLIKLISDQGLSVELALLDGLYILLELHKNQPVSNAHIQEYFSNQTLNELNTAMEDIHIPDEDTFIECNELLQDLSVNYRKEGLYTAFLQPVLTEACKYSNIYSQSDNNYMSQSLQTSQKHFCSLLTDYDIVFRNYLANELFSDLISPETASTKKIVEHIIIKMQWIMIEYTAIRQSLFLWYSHNANSPLTYETIREHIVIISRMTGYDDDDIREYLENSFAKLIWDWGYAALIMGIRK</sequence>
<dbReference type="GO" id="GO:0008168">
    <property type="term" value="F:methyltransferase activity"/>
    <property type="evidence" value="ECO:0007669"/>
    <property type="project" value="UniProtKB-KW"/>
</dbReference>
<proteinExistence type="predicted"/>
<reference evidence="8 9" key="4">
    <citation type="submission" date="2019-08" db="EMBL/GenBank/DDBJ databases">
        <authorList>
            <person name="Duncan S."/>
            <person name="Walker A."/>
        </authorList>
    </citation>
    <scope>NUCLEOTIDE SEQUENCE [LARGE SCALE GENOMIC DNA]</scope>
    <source>
        <strain evidence="4 8">L2-21</strain>
        <strain evidence="5 9">T3WBe13</strain>
    </source>
</reference>
<dbReference type="RefSeq" id="WP_055061111.1">
    <property type="nucleotide sequence ID" value="NZ_CP100127.1"/>
</dbReference>
<keyword evidence="1" id="KW-0966">Cell projection</keyword>
<evidence type="ECO:0000313" key="8">
    <source>
        <dbReference type="Proteomes" id="UP000324325"/>
    </source>
</evidence>
<dbReference type="EMBL" id="CYYW01000002">
    <property type="protein sequence ID" value="CUN48410.1"/>
    <property type="molecule type" value="Genomic_DNA"/>
</dbReference>
<dbReference type="Proteomes" id="UP000324325">
    <property type="component" value="Unassembled WGS sequence"/>
</dbReference>
<reference evidence="1" key="2">
    <citation type="submission" date="2015-05" db="EMBL/GenBank/DDBJ databases">
        <authorList>
            <person name="Wang D.B."/>
            <person name="Wang M."/>
        </authorList>
    </citation>
    <scope>NUCLEOTIDE SEQUENCE [LARGE SCALE GENOMIC DNA]</scope>
    <source>
        <strain evidence="1">T1-815</strain>
    </source>
</reference>
<accession>A0A0M6WCP0</accession>
<protein>
    <submittedName>
        <fullName evidence="2">Flagellar biosynthetic protein fliU</fullName>
    </submittedName>
    <submittedName>
        <fullName evidence="1">Flagellin lysine-N-methylase</fullName>
    </submittedName>
</protein>
<dbReference type="AlphaFoldDB" id="A0A0M6WCP0"/>
<keyword evidence="1" id="KW-0282">Flagellum</keyword>
<gene>
    <name evidence="2" type="primary">fliU_1</name>
    <name evidence="2" type="ORF">ERS852417_00393</name>
    <name evidence="5" type="ORF">FYL31_06635</name>
    <name evidence="4" type="ORF">FYL37_06540</name>
    <name evidence="3" type="ORF">GKE07_03545</name>
    <name evidence="1" type="ORF">T1815_06571</name>
</gene>
<keyword evidence="1" id="KW-0808">Transferase</keyword>
<reference evidence="6" key="1">
    <citation type="submission" date="2015-05" db="EMBL/GenBank/DDBJ databases">
        <authorList>
            <consortium name="Pathogen Informatics"/>
        </authorList>
    </citation>
    <scope>NUCLEOTIDE SEQUENCE [LARGE SCALE GENOMIC DNA]</scope>
    <source>
        <strain evidence="2 7">2789STDY5608860</strain>
        <strain evidence="6">T1-815</strain>
    </source>
</reference>
<dbReference type="EMBL" id="CVRQ01000009">
    <property type="protein sequence ID" value="CRL33753.1"/>
    <property type="molecule type" value="Genomic_DNA"/>
</dbReference>
<dbReference type="EMBL" id="VSTF01000005">
    <property type="protein sequence ID" value="TYL60415.1"/>
    <property type="molecule type" value="Genomic_DNA"/>
</dbReference>
<evidence type="ECO:0000313" key="7">
    <source>
        <dbReference type="Proteomes" id="UP000095384"/>
    </source>
</evidence>
<evidence type="ECO:0000313" key="1">
    <source>
        <dbReference type="EMBL" id="CRL33753.1"/>
    </source>
</evidence>
<name>A0A0M6WCP0_9FIRM</name>
<evidence type="ECO:0000313" key="2">
    <source>
        <dbReference type="EMBL" id="CUN48410.1"/>
    </source>
</evidence>
<dbReference type="EMBL" id="WKQP01000004">
    <property type="protein sequence ID" value="MSC59304.1"/>
    <property type="molecule type" value="Genomic_DNA"/>
</dbReference>
<reference evidence="3 10" key="3">
    <citation type="journal article" date="2019" name="Nat. Med.">
        <title>A library of human gut bacterial isolates paired with longitudinal multiomics data enables mechanistic microbiome research.</title>
        <authorList>
            <person name="Poyet M."/>
            <person name="Groussin M."/>
            <person name="Gibbons S.M."/>
            <person name="Avila-Pacheco J."/>
            <person name="Jiang X."/>
            <person name="Kearney S.M."/>
            <person name="Perrotta A.R."/>
            <person name="Berdy B."/>
            <person name="Zhao S."/>
            <person name="Lieberman T.D."/>
            <person name="Swanson P.K."/>
            <person name="Smith M."/>
            <person name="Roesemann S."/>
            <person name="Alexander J.E."/>
            <person name="Rich S.A."/>
            <person name="Livny J."/>
            <person name="Vlamakis H."/>
            <person name="Clish C."/>
            <person name="Bullock K."/>
            <person name="Deik A."/>
            <person name="Scott J."/>
            <person name="Pierce K.A."/>
            <person name="Xavier R.J."/>
            <person name="Alm E.J."/>
        </authorList>
    </citation>
    <scope>NUCLEOTIDE SEQUENCE [LARGE SCALE GENOMIC DNA]</scope>
    <source>
        <strain evidence="3 10">BIOML-A11</strain>
    </source>
</reference>
<keyword evidence="1" id="KW-0489">Methyltransferase</keyword>
<reference evidence="8 9" key="5">
    <citation type="submission" date="2019-09" db="EMBL/GenBank/DDBJ databases">
        <title>Strain-level analysis of Eubacterium rectale using genomes from metagenomes.</title>
        <authorList>
            <person name="Karcher N."/>
            <person name="Segata N."/>
        </authorList>
    </citation>
    <scope>NUCLEOTIDE SEQUENCE [LARGE SCALE GENOMIC DNA]</scope>
    <source>
        <strain evidence="4 8">L2-21</strain>
        <strain evidence="5 9">T3WBe13</strain>
    </source>
</reference>